<dbReference type="Gene3D" id="2.40.50.140">
    <property type="entry name" value="Nucleic acid-binding proteins"/>
    <property type="match status" value="1"/>
</dbReference>
<dbReference type="InterPro" id="IPR012310">
    <property type="entry name" value="DNA_ligase_ATP-dep_cent"/>
</dbReference>
<keyword evidence="5" id="KW-0234">DNA repair</keyword>
<dbReference type="SUPFAM" id="SSF50249">
    <property type="entry name" value="Nucleic acid-binding proteins"/>
    <property type="match status" value="1"/>
</dbReference>
<proteinExistence type="predicted"/>
<evidence type="ECO:0000256" key="1">
    <source>
        <dbReference type="ARBA" id="ARBA00001968"/>
    </source>
</evidence>
<reference evidence="10" key="1">
    <citation type="journal article" date="2019" name="Int. J. Syst. Evol. Microbiol.">
        <title>The Global Catalogue of Microorganisms (GCM) 10K type strain sequencing project: providing services to taxonomists for standard genome sequencing and annotation.</title>
        <authorList>
            <consortium name="The Broad Institute Genomics Platform"/>
            <consortium name="The Broad Institute Genome Sequencing Center for Infectious Disease"/>
            <person name="Wu L."/>
            <person name="Ma J."/>
        </authorList>
    </citation>
    <scope>NUCLEOTIDE SEQUENCE [LARGE SCALE GENOMIC DNA]</scope>
    <source>
        <strain evidence="10">KACC 12597</strain>
    </source>
</reference>
<dbReference type="Pfam" id="PF01068">
    <property type="entry name" value="DNA_ligase_A_M"/>
    <property type="match status" value="1"/>
</dbReference>
<keyword evidence="2 9" id="KW-0436">Ligase</keyword>
<dbReference type="Pfam" id="PF14743">
    <property type="entry name" value="DNA_ligase_OB_2"/>
    <property type="match status" value="1"/>
</dbReference>
<evidence type="ECO:0000259" key="8">
    <source>
        <dbReference type="Pfam" id="PF14743"/>
    </source>
</evidence>
<dbReference type="SUPFAM" id="SSF56091">
    <property type="entry name" value="DNA ligase/mRNA capping enzyme, catalytic domain"/>
    <property type="match status" value="1"/>
</dbReference>
<sequence>MGYATGISSAISLVAFLLALDTARAVEAPIGFGAEHAESLSVSLGDPKTADTVLRPALQLAEVYEKGVDLSRYWVSEKLDGVRAYWDGARLVSRGGHEIRAPAWFTAGFPSVPLDGELWMRRGDFARLSGTVRHQQPDEDAWREVRFMVFDLPASGESFGGRLTQLRSLIGASDAPYLRGVDQFRVSDHEALMEHLASLEAAGGEGLMLHREDAFYREGRTSDLLKLKPYLDDEATVLGQLPGRGKYEGMLGSLLVEDRQGRRFRIGTGFSDAERDDPPPLGSCVTFRYRGHTSSGLPRFASYLRRCDPE</sequence>
<evidence type="ECO:0000256" key="4">
    <source>
        <dbReference type="ARBA" id="ARBA00022763"/>
    </source>
</evidence>
<keyword evidence="4" id="KW-0227">DNA damage</keyword>
<dbReference type="InterPro" id="IPR029319">
    <property type="entry name" value="DNA_ligase_OB"/>
</dbReference>
<evidence type="ECO:0000313" key="9">
    <source>
        <dbReference type="EMBL" id="MFD2113851.1"/>
    </source>
</evidence>
<organism evidence="9 10">
    <name type="scientific">Thiorhodococcus fuscus</name>
    <dbReference type="NCBI Taxonomy" id="527200"/>
    <lineage>
        <taxon>Bacteria</taxon>
        <taxon>Pseudomonadati</taxon>
        <taxon>Pseudomonadota</taxon>
        <taxon>Gammaproteobacteria</taxon>
        <taxon>Chromatiales</taxon>
        <taxon>Chromatiaceae</taxon>
        <taxon>Thiorhodococcus</taxon>
    </lineage>
</organism>
<evidence type="ECO:0000259" key="7">
    <source>
        <dbReference type="Pfam" id="PF01068"/>
    </source>
</evidence>
<dbReference type="PANTHER" id="PTHR47810">
    <property type="entry name" value="DNA LIGASE"/>
    <property type="match status" value="1"/>
</dbReference>
<evidence type="ECO:0000313" key="10">
    <source>
        <dbReference type="Proteomes" id="UP001597337"/>
    </source>
</evidence>
<accession>A0ABW4YDS5</accession>
<comment type="caution">
    <text evidence="9">The sequence shown here is derived from an EMBL/GenBank/DDBJ whole genome shotgun (WGS) entry which is preliminary data.</text>
</comment>
<feature type="domain" description="ATP-dependent DNA ligase family profile" evidence="7">
    <location>
        <begin position="74"/>
        <end position="228"/>
    </location>
</feature>
<dbReference type="RefSeq" id="WP_386028685.1">
    <property type="nucleotide sequence ID" value="NZ_JBHUHX010000059.1"/>
</dbReference>
<evidence type="ECO:0000256" key="2">
    <source>
        <dbReference type="ARBA" id="ARBA00022598"/>
    </source>
</evidence>
<feature type="domain" description="DNA ligase OB-like" evidence="8">
    <location>
        <begin position="242"/>
        <end position="305"/>
    </location>
</feature>
<gene>
    <name evidence="9" type="ORF">ACFSJC_18545</name>
</gene>
<dbReference type="CDD" id="cd07896">
    <property type="entry name" value="Adenylation_kDNA_ligase_like"/>
    <property type="match status" value="1"/>
</dbReference>
<dbReference type="Gene3D" id="3.30.1490.70">
    <property type="match status" value="1"/>
</dbReference>
<dbReference type="InterPro" id="IPR012340">
    <property type="entry name" value="NA-bd_OB-fold"/>
</dbReference>
<dbReference type="PANTHER" id="PTHR47810:SF1">
    <property type="entry name" value="DNA LIGASE B"/>
    <property type="match status" value="1"/>
</dbReference>
<comment type="cofactor">
    <cofactor evidence="1">
        <name>a divalent metal cation</name>
        <dbReference type="ChEBI" id="CHEBI:60240"/>
    </cofactor>
</comment>
<dbReference type="Gene3D" id="3.30.470.30">
    <property type="entry name" value="DNA ligase/mRNA capping enzyme"/>
    <property type="match status" value="1"/>
</dbReference>
<protein>
    <submittedName>
        <fullName evidence="9">DNA ligase</fullName>
        <ecNumber evidence="9">6.5.1.1</ecNumber>
    </submittedName>
</protein>
<evidence type="ECO:0000256" key="5">
    <source>
        <dbReference type="ARBA" id="ARBA00023204"/>
    </source>
</evidence>
<dbReference type="EC" id="6.5.1.1" evidence="9"/>
<dbReference type="NCBIfam" id="NF006592">
    <property type="entry name" value="PRK09125.1"/>
    <property type="match status" value="1"/>
</dbReference>
<dbReference type="GO" id="GO:0003910">
    <property type="term" value="F:DNA ligase (ATP) activity"/>
    <property type="evidence" value="ECO:0007669"/>
    <property type="project" value="UniProtKB-EC"/>
</dbReference>
<keyword evidence="3" id="KW-0235">DNA replication</keyword>
<evidence type="ECO:0000256" key="6">
    <source>
        <dbReference type="ARBA" id="ARBA00034003"/>
    </source>
</evidence>
<dbReference type="InterPro" id="IPR050326">
    <property type="entry name" value="NAD_dep_DNA_ligaseB"/>
</dbReference>
<name>A0ABW4YDS5_9GAMM</name>
<keyword evidence="10" id="KW-1185">Reference proteome</keyword>
<comment type="catalytic activity">
    <reaction evidence="6">
        <text>ATP + (deoxyribonucleotide)n-3'-hydroxyl + 5'-phospho-(deoxyribonucleotide)m = (deoxyribonucleotide)n+m + AMP + diphosphate.</text>
        <dbReference type="EC" id="6.5.1.1"/>
    </reaction>
</comment>
<evidence type="ECO:0000256" key="3">
    <source>
        <dbReference type="ARBA" id="ARBA00022705"/>
    </source>
</evidence>
<dbReference type="Proteomes" id="UP001597337">
    <property type="component" value="Unassembled WGS sequence"/>
</dbReference>
<dbReference type="CDD" id="cd08041">
    <property type="entry name" value="OBF_kDNA_ligase_like"/>
    <property type="match status" value="1"/>
</dbReference>
<dbReference type="EMBL" id="JBHUHX010000059">
    <property type="protein sequence ID" value="MFD2113851.1"/>
    <property type="molecule type" value="Genomic_DNA"/>
</dbReference>